<comment type="subcellular location">
    <subcellularLocation>
        <location evidence="1">Cell membrane</location>
        <topology evidence="1">Single-pass membrane protein</topology>
    </subcellularLocation>
</comment>
<dbReference type="PANTHER" id="PTHR48060">
    <property type="entry name" value="DNA DAMAGE-REPAIR/TOLERATION PROTEIN DRT100"/>
    <property type="match status" value="1"/>
</dbReference>
<dbReference type="STRING" id="56857.A0A200R966"/>
<dbReference type="InterPro" id="IPR003591">
    <property type="entry name" value="Leu-rich_rpt_typical-subtyp"/>
</dbReference>
<dbReference type="SMART" id="SM00365">
    <property type="entry name" value="LRR_SD22"/>
    <property type="match status" value="3"/>
</dbReference>
<evidence type="ECO:0000256" key="5">
    <source>
        <dbReference type="ARBA" id="ARBA00022692"/>
    </source>
</evidence>
<evidence type="ECO:0000256" key="7">
    <source>
        <dbReference type="ARBA" id="ARBA00022737"/>
    </source>
</evidence>
<dbReference type="PRINTS" id="PR00019">
    <property type="entry name" value="LEURICHRPT"/>
</dbReference>
<dbReference type="Proteomes" id="UP000195402">
    <property type="component" value="Unassembled WGS sequence"/>
</dbReference>
<dbReference type="FunCoup" id="A0A200R966">
    <property type="interactions" value="517"/>
</dbReference>
<comment type="caution">
    <text evidence="15">The sequence shown here is derived from an EMBL/GenBank/DDBJ whole genome shotgun (WGS) entry which is preliminary data.</text>
</comment>
<keyword evidence="8 11" id="KW-1133">Transmembrane helix</keyword>
<dbReference type="InterPro" id="IPR053211">
    <property type="entry name" value="DNA_repair-toleration"/>
</dbReference>
<dbReference type="Pfam" id="PF13855">
    <property type="entry name" value="LRR_8"/>
    <property type="match status" value="1"/>
</dbReference>
<dbReference type="OrthoDB" id="1600340at2759"/>
<evidence type="ECO:0000256" key="3">
    <source>
        <dbReference type="ARBA" id="ARBA00022475"/>
    </source>
</evidence>
<evidence type="ECO:0000259" key="13">
    <source>
        <dbReference type="Pfam" id="PF08263"/>
    </source>
</evidence>
<dbReference type="PROSITE" id="PS51450">
    <property type="entry name" value="LRR"/>
    <property type="match status" value="1"/>
</dbReference>
<evidence type="ECO:0000256" key="10">
    <source>
        <dbReference type="ARBA" id="ARBA00023180"/>
    </source>
</evidence>
<accession>A0A200R966</accession>
<evidence type="ECO:0000256" key="6">
    <source>
        <dbReference type="ARBA" id="ARBA00022729"/>
    </source>
</evidence>
<sequence length="1040" mass="115701">MYGLMSKPLILLLLLPLLILVQSPLFHCCHDDERTSLLAFKSFLTDPSGRLSSWQGQNCCNWHGIYCSDSLLIVSIDLRNPDPNTFIRNLYSVIVSTSSIASTALNGTIHPSLFNLGHLKYLDLSYNNFHFSKIPGEFANLKNLTYLNISNSMFSSSITTQFANLSSLNYLDISCSFELPDFSSLSFDMVTSKLSTNYTTTYLSSSNVSSPDISWVRGLVNLKVFRLSGVDLSMASSKINWAEPMSFLADLRQLYLSDCSISGPVPIYEFNNLSRLLSLRMDSNFLNSPIPIQLANLTYLSHLDFTNCNLQGSISYLPRLQQLYVGLNANLSINLTWMFDKQWTNLQTLSIQSTKVIGSVPSSISNASLLVSFSASGCSIQGSLPTSISNLSQLQFVDLSLNNITGYLPHSISHLKNLQYLHLYQNNLQGPIPKSICEISSLQVLILAANNLTGTMPSCIGKLRNLYAFDVSFNSIGGTVSLISLIQEWNLGWIRLSSNKITVEIDRYLLPSKFQLLVLALQSCNMKGYIPNFICNLTDLVLLDLSLNNLKGAIPSCLFKLPNLSYLDLSHNNLQGTIPQFLYLSPQFPIPALNLASNKLQGPLPLPPQNVEVFDLSENNFTGGISIEIGERLSNARYVSLANNKLSGSIPFSICSKKNFLMHLDISNNSLSGTIPSSLEYCNSLVSLNFAMNNLTGNVPKELKRAKNLKMLQLNANTLTGTFPSFIQQLEHLEVLYLGNNNFQGSIPTFVGSLHNLKILSLRSNTFNGSIPKEMTRLRKLQILDLSKNRLSGSIPKKIGNLETLTSRPSNRLLVGDQISLMYSVVQLQMVTKGTVQQLKLVYNYNSGIDLSCNLLDGNIPREIGLLKGLSMLNLSHNRFSGEIPKNVGDMIRLESLDLSFNTLSGDIPQSLTWIDSLGYLNLSYNNLNGMIPRGPHFDTLSVDGYAYIGNTLLCGFPTNKSCDQGDSNNNTDTSMHKDEDDQEDAREKWLFYGVVILGFGVGFWGLFLVLLLRKEKWWFGYWRVVDIVVARIVGCMWKN</sequence>
<dbReference type="EMBL" id="MVGT01000213">
    <property type="protein sequence ID" value="OVA19241.1"/>
    <property type="molecule type" value="Genomic_DNA"/>
</dbReference>
<protein>
    <submittedName>
        <fullName evidence="15">Leucine-rich repeat</fullName>
    </submittedName>
</protein>
<evidence type="ECO:0000259" key="14">
    <source>
        <dbReference type="Pfam" id="PF23598"/>
    </source>
</evidence>
<evidence type="ECO:0000256" key="8">
    <source>
        <dbReference type="ARBA" id="ARBA00022989"/>
    </source>
</evidence>
<dbReference type="PANTHER" id="PTHR48060:SF21">
    <property type="entry name" value="L DOMAIN-LIKE PROTEIN"/>
    <property type="match status" value="1"/>
</dbReference>
<reference evidence="15 16" key="1">
    <citation type="journal article" date="2017" name="Mol. Plant">
        <title>The Genome of Medicinal Plant Macleaya cordata Provides New Insights into Benzylisoquinoline Alkaloids Metabolism.</title>
        <authorList>
            <person name="Liu X."/>
            <person name="Liu Y."/>
            <person name="Huang P."/>
            <person name="Ma Y."/>
            <person name="Qing Z."/>
            <person name="Tang Q."/>
            <person name="Cao H."/>
            <person name="Cheng P."/>
            <person name="Zheng Y."/>
            <person name="Yuan Z."/>
            <person name="Zhou Y."/>
            <person name="Liu J."/>
            <person name="Tang Z."/>
            <person name="Zhuo Y."/>
            <person name="Zhang Y."/>
            <person name="Yu L."/>
            <person name="Huang J."/>
            <person name="Yang P."/>
            <person name="Peng Q."/>
            <person name="Zhang J."/>
            <person name="Jiang W."/>
            <person name="Zhang Z."/>
            <person name="Lin K."/>
            <person name="Ro D.K."/>
            <person name="Chen X."/>
            <person name="Xiong X."/>
            <person name="Shang Y."/>
            <person name="Huang S."/>
            <person name="Zeng J."/>
        </authorList>
    </citation>
    <scope>NUCLEOTIDE SEQUENCE [LARGE SCALE GENOMIC DNA]</scope>
    <source>
        <strain evidence="16">cv. BLH2017</strain>
        <tissue evidence="15">Root</tissue>
    </source>
</reference>
<evidence type="ECO:0000313" key="15">
    <source>
        <dbReference type="EMBL" id="OVA19241.1"/>
    </source>
</evidence>
<dbReference type="Gene3D" id="3.80.10.10">
    <property type="entry name" value="Ribonuclease Inhibitor"/>
    <property type="match status" value="3"/>
</dbReference>
<keyword evidence="5 11" id="KW-0812">Transmembrane</keyword>
<feature type="domain" description="Leucine-rich repeat-containing N-terminal plant-type" evidence="13">
    <location>
        <begin position="30"/>
        <end position="68"/>
    </location>
</feature>
<name>A0A200R966_MACCD</name>
<feature type="signal peptide" evidence="12">
    <location>
        <begin position="1"/>
        <end position="23"/>
    </location>
</feature>
<keyword evidence="3" id="KW-1003">Cell membrane</keyword>
<dbReference type="OMA" id="CREGNIL"/>
<dbReference type="Pfam" id="PF23598">
    <property type="entry name" value="LRR_14"/>
    <property type="match status" value="1"/>
</dbReference>
<feature type="transmembrane region" description="Helical" evidence="11">
    <location>
        <begin position="990"/>
        <end position="1013"/>
    </location>
</feature>
<evidence type="ECO:0000256" key="2">
    <source>
        <dbReference type="ARBA" id="ARBA00009592"/>
    </source>
</evidence>
<dbReference type="FunFam" id="3.80.10.10:FF:000111">
    <property type="entry name" value="LRR receptor-like serine/threonine-protein kinase ERECTA"/>
    <property type="match status" value="1"/>
</dbReference>
<keyword evidence="6 12" id="KW-0732">Signal</keyword>
<evidence type="ECO:0000313" key="16">
    <source>
        <dbReference type="Proteomes" id="UP000195402"/>
    </source>
</evidence>
<dbReference type="Pfam" id="PF08263">
    <property type="entry name" value="LRRNT_2"/>
    <property type="match status" value="1"/>
</dbReference>
<dbReference type="FunFam" id="3.80.10.10:FF:000095">
    <property type="entry name" value="LRR receptor-like serine/threonine-protein kinase GSO1"/>
    <property type="match status" value="2"/>
</dbReference>
<feature type="chain" id="PRO_5012419600" evidence="12">
    <location>
        <begin position="24"/>
        <end position="1040"/>
    </location>
</feature>
<dbReference type="SUPFAM" id="SSF52058">
    <property type="entry name" value="L domain-like"/>
    <property type="match status" value="3"/>
</dbReference>
<dbReference type="GO" id="GO:0005886">
    <property type="term" value="C:plasma membrane"/>
    <property type="evidence" value="ECO:0007669"/>
    <property type="project" value="UniProtKB-SubCell"/>
</dbReference>
<keyword evidence="4" id="KW-0433">Leucine-rich repeat</keyword>
<dbReference type="SMART" id="SM00369">
    <property type="entry name" value="LRR_TYP"/>
    <property type="match status" value="7"/>
</dbReference>
<keyword evidence="9 11" id="KW-0472">Membrane</keyword>
<dbReference type="AlphaFoldDB" id="A0A200R966"/>
<dbReference type="InterPro" id="IPR032675">
    <property type="entry name" value="LRR_dom_sf"/>
</dbReference>
<keyword evidence="16" id="KW-1185">Reference proteome</keyword>
<dbReference type="InterPro" id="IPR055414">
    <property type="entry name" value="LRR_R13L4/SHOC2-like"/>
</dbReference>
<evidence type="ECO:0000256" key="4">
    <source>
        <dbReference type="ARBA" id="ARBA00022614"/>
    </source>
</evidence>
<dbReference type="InParanoid" id="A0A200R966"/>
<keyword evidence="7" id="KW-0677">Repeat</keyword>
<dbReference type="InterPro" id="IPR013210">
    <property type="entry name" value="LRR_N_plant-typ"/>
</dbReference>
<keyword evidence="10" id="KW-0325">Glycoprotein</keyword>
<organism evidence="15 16">
    <name type="scientific">Macleaya cordata</name>
    <name type="common">Five-seeded plume-poppy</name>
    <name type="synonym">Bocconia cordata</name>
    <dbReference type="NCBI Taxonomy" id="56857"/>
    <lineage>
        <taxon>Eukaryota</taxon>
        <taxon>Viridiplantae</taxon>
        <taxon>Streptophyta</taxon>
        <taxon>Embryophyta</taxon>
        <taxon>Tracheophyta</taxon>
        <taxon>Spermatophyta</taxon>
        <taxon>Magnoliopsida</taxon>
        <taxon>Ranunculales</taxon>
        <taxon>Papaveraceae</taxon>
        <taxon>Papaveroideae</taxon>
        <taxon>Macleaya</taxon>
    </lineage>
</organism>
<evidence type="ECO:0000256" key="12">
    <source>
        <dbReference type="SAM" id="SignalP"/>
    </source>
</evidence>
<proteinExistence type="inferred from homology"/>
<evidence type="ECO:0000256" key="9">
    <source>
        <dbReference type="ARBA" id="ARBA00023136"/>
    </source>
</evidence>
<dbReference type="InterPro" id="IPR001611">
    <property type="entry name" value="Leu-rich_rpt"/>
</dbReference>
<evidence type="ECO:0000256" key="1">
    <source>
        <dbReference type="ARBA" id="ARBA00004162"/>
    </source>
</evidence>
<gene>
    <name evidence="15" type="ORF">BVC80_521g31</name>
</gene>
<evidence type="ECO:0000256" key="11">
    <source>
        <dbReference type="SAM" id="Phobius"/>
    </source>
</evidence>
<dbReference type="Pfam" id="PF00560">
    <property type="entry name" value="LRR_1"/>
    <property type="match status" value="4"/>
</dbReference>
<comment type="similarity">
    <text evidence="2">Belongs to the RLP family.</text>
</comment>
<feature type="domain" description="Disease resistance R13L4/SHOC-2-like LRR" evidence="14">
    <location>
        <begin position="383"/>
        <end position="575"/>
    </location>
</feature>